<evidence type="ECO:0000313" key="7">
    <source>
        <dbReference type="Proteomes" id="UP001600064"/>
    </source>
</evidence>
<dbReference type="RefSeq" id="XP_070864508.1">
    <property type="nucleotide sequence ID" value="XM_071013641.1"/>
</dbReference>
<comment type="function">
    <text evidence="1">Catalyzes both the ATP-dependent activation of exogenously supplied lipoate to lipoyl-AMP and the transfer of the activated lipoyl onto the lipoyl domains of lipoate-dependent enzymes.</text>
</comment>
<dbReference type="EMBL" id="JAZGUE010000006">
    <property type="protein sequence ID" value="KAL2265781.1"/>
    <property type="molecule type" value="Genomic_DNA"/>
</dbReference>
<sequence length="490" mass="53098">MSFLGRRGPSPAGAPAMSRRLMSFSSSSSSSSSTSSQRCLLRSSLLRSSLLRSSHPTRHHVISPRIPSRASPRRHFTQHLHRPVQVYRSTSADPYINLSIEHHLLQRSHPGSTILFLYTNRPCIVIGRNQNPWLEVNLRALADGLPPAPAHASSGRACHGPISLVRRRSGGGAVFHDHGNANWSIICPPAIFTRDLHADMVARALRERLGVPTARVNERHDIVIDAVADADADATNKTFKVSGSAYKLTRTRALHHGTCLLSSPNLARVGRLLRSPAEGFIKARGVESVRSPIRNVGADGDAFAEAVLAEFRAMYGRDRPGDAEEVVVTEEQALANHDVVAGVRELASAEWIFGQTPLFTFSTEPTDEDPRPRPAVGHALPPGFRAHLVARHGEIQSVDIRGLSGAEADATALAAALVRQRLHHISDWRRALDEAGRGPVDPGVGEFLNEMLGIRSSADASSASVAQMVEHIISDTPLGRFLAEAKQHDG</sequence>
<dbReference type="GeneID" id="98128285"/>
<dbReference type="PANTHER" id="PTHR12561">
    <property type="entry name" value="LIPOATE-PROTEIN LIGASE"/>
    <property type="match status" value="1"/>
</dbReference>
<dbReference type="CDD" id="cd16443">
    <property type="entry name" value="LplA"/>
    <property type="match status" value="1"/>
</dbReference>
<dbReference type="InterPro" id="IPR004562">
    <property type="entry name" value="LipoylTrfase_LipoateP_Ligase"/>
</dbReference>
<dbReference type="InterPro" id="IPR045864">
    <property type="entry name" value="aa-tRNA-synth_II/BPL/LPL"/>
</dbReference>
<reference evidence="6 7" key="1">
    <citation type="journal article" date="2024" name="Commun. Biol.">
        <title>Comparative genomic analysis of thermophilic fungi reveals convergent evolutionary adaptations and gene losses.</title>
        <authorList>
            <person name="Steindorff A.S."/>
            <person name="Aguilar-Pontes M.V."/>
            <person name="Robinson A.J."/>
            <person name="Andreopoulos B."/>
            <person name="LaButti K."/>
            <person name="Kuo A."/>
            <person name="Mondo S."/>
            <person name="Riley R."/>
            <person name="Otillar R."/>
            <person name="Haridas S."/>
            <person name="Lipzen A."/>
            <person name="Grimwood J."/>
            <person name="Schmutz J."/>
            <person name="Clum A."/>
            <person name="Reid I.D."/>
            <person name="Moisan M.C."/>
            <person name="Butler G."/>
            <person name="Nguyen T.T.M."/>
            <person name="Dewar K."/>
            <person name="Conant G."/>
            <person name="Drula E."/>
            <person name="Henrissat B."/>
            <person name="Hansel C."/>
            <person name="Singer S."/>
            <person name="Hutchinson M.I."/>
            <person name="de Vries R.P."/>
            <person name="Natvig D.O."/>
            <person name="Powell A.J."/>
            <person name="Tsang A."/>
            <person name="Grigoriev I.V."/>
        </authorList>
    </citation>
    <scope>NUCLEOTIDE SEQUENCE [LARGE SCALE GENOMIC DNA]</scope>
    <source>
        <strain evidence="6 7">ATCC 22073</strain>
    </source>
</reference>
<evidence type="ECO:0000256" key="1">
    <source>
        <dbReference type="ARBA" id="ARBA00003253"/>
    </source>
</evidence>
<dbReference type="PROSITE" id="PS51733">
    <property type="entry name" value="BPL_LPL_CATALYTIC"/>
    <property type="match status" value="1"/>
</dbReference>
<protein>
    <recommendedName>
        <fullName evidence="4">Putative lipoate-protein ligase A</fullName>
    </recommendedName>
</protein>
<organism evidence="6 7">
    <name type="scientific">Remersonia thermophila</name>
    <dbReference type="NCBI Taxonomy" id="72144"/>
    <lineage>
        <taxon>Eukaryota</taxon>
        <taxon>Fungi</taxon>
        <taxon>Dikarya</taxon>
        <taxon>Ascomycota</taxon>
        <taxon>Pezizomycotina</taxon>
        <taxon>Sordariomycetes</taxon>
        <taxon>Sordariomycetidae</taxon>
        <taxon>Sordariales</taxon>
        <taxon>Sordariales incertae sedis</taxon>
        <taxon>Remersonia</taxon>
    </lineage>
</organism>
<dbReference type="SUPFAM" id="SSF55681">
    <property type="entry name" value="Class II aaRS and biotin synthetases"/>
    <property type="match status" value="1"/>
</dbReference>
<evidence type="ECO:0000259" key="5">
    <source>
        <dbReference type="PROSITE" id="PS51733"/>
    </source>
</evidence>
<feature type="domain" description="BPL/LPL catalytic" evidence="5">
    <location>
        <begin position="109"/>
        <end position="319"/>
    </location>
</feature>
<dbReference type="InterPro" id="IPR004143">
    <property type="entry name" value="BPL_LPL_catalytic"/>
</dbReference>
<dbReference type="Pfam" id="PF21948">
    <property type="entry name" value="LplA-B_cat"/>
    <property type="match status" value="1"/>
</dbReference>
<evidence type="ECO:0000256" key="4">
    <source>
        <dbReference type="ARBA" id="ARBA00015925"/>
    </source>
</evidence>
<dbReference type="Proteomes" id="UP001600064">
    <property type="component" value="Unassembled WGS sequence"/>
</dbReference>
<dbReference type="Gene3D" id="3.30.930.10">
    <property type="entry name" value="Bira Bifunctional Protein, Domain 2"/>
    <property type="match status" value="1"/>
</dbReference>
<name>A0ABR4D5Z7_9PEZI</name>
<comment type="similarity">
    <text evidence="3">Belongs to the LplA family.</text>
</comment>
<comment type="pathway">
    <text evidence="2">Protein modification; protein lipoylation via exogenous pathway; protein N(6)-(lipoyl)lysine from lipoate: step 2/2.</text>
</comment>
<comment type="caution">
    <text evidence="6">The sequence shown here is derived from an EMBL/GenBank/DDBJ whole genome shotgun (WGS) entry which is preliminary data.</text>
</comment>
<accession>A0ABR4D5Z7</accession>
<evidence type="ECO:0000313" key="6">
    <source>
        <dbReference type="EMBL" id="KAL2265781.1"/>
    </source>
</evidence>
<evidence type="ECO:0000256" key="2">
    <source>
        <dbReference type="ARBA" id="ARBA00005085"/>
    </source>
</evidence>
<proteinExistence type="inferred from homology"/>
<keyword evidence="7" id="KW-1185">Reference proteome</keyword>
<gene>
    <name evidence="6" type="ORF">VTJ83DRAFT_6881</name>
</gene>
<evidence type="ECO:0000256" key="3">
    <source>
        <dbReference type="ARBA" id="ARBA00008242"/>
    </source>
</evidence>
<dbReference type="PANTHER" id="PTHR12561:SF3">
    <property type="entry name" value="LIPOYLTRANSFERASE 1, MITOCHONDRIAL"/>
    <property type="match status" value="1"/>
</dbReference>